<dbReference type="EMBL" id="CM000786">
    <property type="protein sequence ID" value="AQK45893.1"/>
    <property type="molecule type" value="Genomic_DNA"/>
</dbReference>
<accession>A0A1D6JDJ2</accession>
<gene>
    <name evidence="1" type="ORF">ZEAMMB73_Zm00001d026240</name>
</gene>
<dbReference type="AlphaFoldDB" id="A0A1D6JDJ2"/>
<organism evidence="1">
    <name type="scientific">Zea mays</name>
    <name type="common">Maize</name>
    <dbReference type="NCBI Taxonomy" id="4577"/>
    <lineage>
        <taxon>Eukaryota</taxon>
        <taxon>Viridiplantae</taxon>
        <taxon>Streptophyta</taxon>
        <taxon>Embryophyta</taxon>
        <taxon>Tracheophyta</taxon>
        <taxon>Spermatophyta</taxon>
        <taxon>Magnoliopsida</taxon>
        <taxon>Liliopsida</taxon>
        <taxon>Poales</taxon>
        <taxon>Poaceae</taxon>
        <taxon>PACMAD clade</taxon>
        <taxon>Panicoideae</taxon>
        <taxon>Andropogonodae</taxon>
        <taxon>Andropogoneae</taxon>
        <taxon>Tripsacinae</taxon>
        <taxon>Zea</taxon>
    </lineage>
</organism>
<reference evidence="1" key="1">
    <citation type="submission" date="2015-12" db="EMBL/GenBank/DDBJ databases">
        <title>Update maize B73 reference genome by single molecule sequencing technologies.</title>
        <authorList>
            <consortium name="Maize Genome Sequencing Project"/>
            <person name="Ware D."/>
        </authorList>
    </citation>
    <scope>NUCLEOTIDE SEQUENCE</scope>
    <source>
        <tissue evidence="1">Seedling</tissue>
    </source>
</reference>
<evidence type="ECO:0000313" key="1">
    <source>
        <dbReference type="EMBL" id="AQK45893.1"/>
    </source>
</evidence>
<name>A0A1D6JDJ2_MAIZE</name>
<proteinExistence type="predicted"/>
<sequence length="36" mass="4066">MNEYRACGSQRLRVDDSSVLASSYHAPKFSNDICLM</sequence>
<protein>
    <submittedName>
        <fullName evidence="1">Growth-regulating factor</fullName>
    </submittedName>
</protein>